<dbReference type="STRING" id="489703.SAMN04488038_10219"/>
<evidence type="ECO:0000313" key="9">
    <source>
        <dbReference type="Proteomes" id="UP000199233"/>
    </source>
</evidence>
<accession>A0A1H9BAS0</accession>
<dbReference type="CDD" id="cd08278">
    <property type="entry name" value="benzyl_alcohol_DH"/>
    <property type="match status" value="1"/>
</dbReference>
<comment type="similarity">
    <text evidence="5">Belongs to the zinc-containing alcohol dehydrogenase family.</text>
</comment>
<dbReference type="PANTHER" id="PTHR43880:SF12">
    <property type="entry name" value="ALCOHOL DEHYDROGENASE CLASS-3"/>
    <property type="match status" value="1"/>
</dbReference>
<dbReference type="AlphaFoldDB" id="A0A1H9BAS0"/>
<dbReference type="Pfam" id="PF00107">
    <property type="entry name" value="ADH_zinc_N"/>
    <property type="match status" value="1"/>
</dbReference>
<dbReference type="InterPro" id="IPR036291">
    <property type="entry name" value="NAD(P)-bd_dom_sf"/>
</dbReference>
<keyword evidence="1 5" id="KW-0479">Metal-binding</keyword>
<evidence type="ECO:0000256" key="2">
    <source>
        <dbReference type="ARBA" id="ARBA00022833"/>
    </source>
</evidence>
<evidence type="ECO:0000313" key="8">
    <source>
        <dbReference type="EMBL" id="SEP86064.1"/>
    </source>
</evidence>
<evidence type="ECO:0000256" key="3">
    <source>
        <dbReference type="ARBA" id="ARBA00023002"/>
    </source>
</evidence>
<dbReference type="Proteomes" id="UP000199233">
    <property type="component" value="Unassembled WGS sequence"/>
</dbReference>
<gene>
    <name evidence="8" type="ORF">SAMN04488038_10219</name>
</gene>
<dbReference type="SUPFAM" id="SSF51735">
    <property type="entry name" value="NAD(P)-binding Rossmann-fold domains"/>
    <property type="match status" value="1"/>
</dbReference>
<dbReference type="RefSeq" id="WP_093281732.1">
    <property type="nucleotide sequence ID" value="NZ_FOFS01000002.1"/>
</dbReference>
<reference evidence="8 9" key="1">
    <citation type="submission" date="2016-10" db="EMBL/GenBank/DDBJ databases">
        <authorList>
            <person name="de Groot N.N."/>
        </authorList>
    </citation>
    <scope>NUCLEOTIDE SEQUENCE [LARGE SCALE GENOMIC DNA]</scope>
    <source>
        <strain evidence="8 9">DSM 25927</strain>
    </source>
</reference>
<evidence type="ECO:0000256" key="1">
    <source>
        <dbReference type="ARBA" id="ARBA00022723"/>
    </source>
</evidence>
<dbReference type="InterPro" id="IPR011032">
    <property type="entry name" value="GroES-like_sf"/>
</dbReference>
<dbReference type="PANTHER" id="PTHR43880">
    <property type="entry name" value="ALCOHOL DEHYDROGENASE"/>
    <property type="match status" value="1"/>
</dbReference>
<comment type="cofactor">
    <cofactor evidence="5">
        <name>Zn(2+)</name>
        <dbReference type="ChEBI" id="CHEBI:29105"/>
    </cofactor>
</comment>
<feature type="domain" description="Alcohol dehydrogenase-like C-terminal" evidence="6">
    <location>
        <begin position="200"/>
        <end position="326"/>
    </location>
</feature>
<feature type="domain" description="Alcohol dehydrogenase-like N-terminal" evidence="7">
    <location>
        <begin position="31"/>
        <end position="123"/>
    </location>
</feature>
<evidence type="ECO:0000256" key="5">
    <source>
        <dbReference type="RuleBase" id="RU361277"/>
    </source>
</evidence>
<dbReference type="Gene3D" id="3.40.50.720">
    <property type="entry name" value="NAD(P)-binding Rossmann-like Domain"/>
    <property type="match status" value="1"/>
</dbReference>
<dbReference type="Pfam" id="PF08240">
    <property type="entry name" value="ADH_N"/>
    <property type="match status" value="1"/>
</dbReference>
<dbReference type="OrthoDB" id="9771084at2"/>
<evidence type="ECO:0000259" key="6">
    <source>
        <dbReference type="Pfam" id="PF00107"/>
    </source>
</evidence>
<evidence type="ECO:0000256" key="4">
    <source>
        <dbReference type="ARBA" id="ARBA00023027"/>
    </source>
</evidence>
<dbReference type="EMBL" id="FOFS01000002">
    <property type="protein sequence ID" value="SEP86064.1"/>
    <property type="molecule type" value="Genomic_DNA"/>
</dbReference>
<evidence type="ECO:0000259" key="7">
    <source>
        <dbReference type="Pfam" id="PF08240"/>
    </source>
</evidence>
<dbReference type="GO" id="GO:0046294">
    <property type="term" value="P:formaldehyde catabolic process"/>
    <property type="evidence" value="ECO:0007669"/>
    <property type="project" value="TreeGrafter"/>
</dbReference>
<keyword evidence="2 5" id="KW-0862">Zinc</keyword>
<dbReference type="GO" id="GO:0008270">
    <property type="term" value="F:zinc ion binding"/>
    <property type="evidence" value="ECO:0007669"/>
    <property type="project" value="InterPro"/>
</dbReference>
<name>A0A1H9BAS0_9GAMM</name>
<dbReference type="InterPro" id="IPR013154">
    <property type="entry name" value="ADH-like_N"/>
</dbReference>
<dbReference type="InterPro" id="IPR013149">
    <property type="entry name" value="ADH-like_C"/>
</dbReference>
<proteinExistence type="inferred from homology"/>
<organism evidence="8 9">
    <name type="scientific">Solimonas aquatica</name>
    <dbReference type="NCBI Taxonomy" id="489703"/>
    <lineage>
        <taxon>Bacteria</taxon>
        <taxon>Pseudomonadati</taxon>
        <taxon>Pseudomonadota</taxon>
        <taxon>Gammaproteobacteria</taxon>
        <taxon>Nevskiales</taxon>
        <taxon>Nevskiaceae</taxon>
        <taxon>Solimonas</taxon>
    </lineage>
</organism>
<dbReference type="PROSITE" id="PS00059">
    <property type="entry name" value="ADH_ZINC"/>
    <property type="match status" value="1"/>
</dbReference>
<keyword evidence="9" id="KW-1185">Reference proteome</keyword>
<keyword evidence="4" id="KW-0520">NAD</keyword>
<dbReference type="InterPro" id="IPR002328">
    <property type="entry name" value="ADH_Zn_CS"/>
</dbReference>
<dbReference type="Gene3D" id="3.90.180.10">
    <property type="entry name" value="Medium-chain alcohol dehydrogenases, catalytic domain"/>
    <property type="match status" value="1"/>
</dbReference>
<dbReference type="GO" id="GO:0005829">
    <property type="term" value="C:cytosol"/>
    <property type="evidence" value="ECO:0007669"/>
    <property type="project" value="TreeGrafter"/>
</dbReference>
<sequence>MSSSQTAQAAVVREIGKPWVIEEVEIAAPRADEILVRMAGTGICHTDTSCKDGHFPVALPIVLGHEGAGVVEAVGSEVSRVRVGDHVVLSFDSCGHCRNCKAHHPSYCFDFYPRNVSGTRLDGSHTLSGAGGELKAAFFSQSSFATLALAREANTVVIDKDLPLEIMGPLGCGIQTGAGAAINALRLKQGDSLAVFGGGAVGLSALLGARAVDAGTVIVVEPNAGRRALALELGASHVIDPKASEDVLGQIRALCGGVNYALDTTGIPGVIAVAVEALLPDGMCGLLGVPPPEATVPANMMSMLVRGVGVKYIVEGDADPQEFIPRMAAWYRAGKFPFDRLIRKFPFAQINEAAQASLRGEVVKPVLVF</sequence>
<protein>
    <submittedName>
        <fullName evidence="8">Aryl-alcohol dehydrogenase</fullName>
    </submittedName>
</protein>
<dbReference type="SUPFAM" id="SSF50129">
    <property type="entry name" value="GroES-like"/>
    <property type="match status" value="1"/>
</dbReference>
<dbReference type="GO" id="GO:0051903">
    <property type="term" value="F:S-(hydroxymethyl)glutathione dehydrogenase [NAD(P)+] activity"/>
    <property type="evidence" value="ECO:0007669"/>
    <property type="project" value="TreeGrafter"/>
</dbReference>
<keyword evidence="3" id="KW-0560">Oxidoreductase</keyword>